<dbReference type="AlphaFoldDB" id="M0MXN0"/>
<organism evidence="2 3">
    <name type="scientific">Halococcus morrhuae DSM 1307</name>
    <dbReference type="NCBI Taxonomy" id="931277"/>
    <lineage>
        <taxon>Archaea</taxon>
        <taxon>Methanobacteriati</taxon>
        <taxon>Methanobacteriota</taxon>
        <taxon>Stenosarchaea group</taxon>
        <taxon>Halobacteria</taxon>
        <taxon>Halobacteriales</taxon>
        <taxon>Halococcaceae</taxon>
        <taxon>Halococcus</taxon>
    </lineage>
</organism>
<evidence type="ECO:0000313" key="2">
    <source>
        <dbReference type="EMBL" id="EMA50058.1"/>
    </source>
</evidence>
<dbReference type="Proteomes" id="UP000011568">
    <property type="component" value="Unassembled WGS sequence"/>
</dbReference>
<comment type="caution">
    <text evidence="2">The sequence shown here is derived from an EMBL/GenBank/DDBJ whole genome shotgun (WGS) entry which is preliminary data.</text>
</comment>
<keyword evidence="3" id="KW-1185">Reference proteome</keyword>
<evidence type="ECO:0000313" key="3">
    <source>
        <dbReference type="Proteomes" id="UP000011568"/>
    </source>
</evidence>
<protein>
    <recommendedName>
        <fullName evidence="1">DUF7509 domain-containing protein</fullName>
    </recommendedName>
</protein>
<dbReference type="eggNOG" id="arCOG08893">
    <property type="taxonomic scope" value="Archaea"/>
</dbReference>
<reference evidence="2 3" key="1">
    <citation type="journal article" date="2014" name="PLoS Genet.">
        <title>Phylogenetically driven sequencing of extremely halophilic archaea reveals strategies for static and dynamic osmo-response.</title>
        <authorList>
            <person name="Becker E.A."/>
            <person name="Seitzer P.M."/>
            <person name="Tritt A."/>
            <person name="Larsen D."/>
            <person name="Krusor M."/>
            <person name="Yao A.I."/>
            <person name="Wu D."/>
            <person name="Madern D."/>
            <person name="Eisen J.A."/>
            <person name="Darling A.E."/>
            <person name="Facciotti M.T."/>
        </authorList>
    </citation>
    <scope>NUCLEOTIDE SEQUENCE [LARGE SCALE GENOMIC DNA]</scope>
    <source>
        <strain evidence="2 3">DSM 1307</strain>
    </source>
</reference>
<accession>M0MXN0</accession>
<dbReference type="InterPro" id="IPR055931">
    <property type="entry name" value="DUF7509"/>
</dbReference>
<sequence length="114" mass="12636">MGPYTAFDATYAYSDGDQLQSAFIDDPLFEPEKHITPDGHGSFKLALTDFCEALRDQFGVHAFLATDITIPTETEASDDEESMSVLDQSVAFAAVSDAVVFVFFGGWPYDRCWF</sequence>
<name>M0MXN0_HALMO</name>
<dbReference type="EMBL" id="AOMC01000029">
    <property type="protein sequence ID" value="EMA50058.1"/>
    <property type="molecule type" value="Genomic_DNA"/>
</dbReference>
<dbReference type="Pfam" id="PF24349">
    <property type="entry name" value="DUF7509"/>
    <property type="match status" value="1"/>
</dbReference>
<gene>
    <name evidence="2" type="ORF">C448_01474</name>
</gene>
<feature type="domain" description="DUF7509" evidence="1">
    <location>
        <begin position="1"/>
        <end position="103"/>
    </location>
</feature>
<evidence type="ECO:0000259" key="1">
    <source>
        <dbReference type="Pfam" id="PF24349"/>
    </source>
</evidence>
<proteinExistence type="predicted"/>